<dbReference type="EMBL" id="JAFBDT010000037">
    <property type="protein sequence ID" value="MBM7562915.1"/>
    <property type="molecule type" value="Genomic_DNA"/>
</dbReference>
<name>A0ABS2MU87_9FIRM</name>
<feature type="compositionally biased region" description="Acidic residues" evidence="1">
    <location>
        <begin position="269"/>
        <end position="282"/>
    </location>
</feature>
<dbReference type="Proteomes" id="UP000767854">
    <property type="component" value="Unassembled WGS sequence"/>
</dbReference>
<proteinExistence type="predicted"/>
<evidence type="ECO:0000259" key="2">
    <source>
        <dbReference type="Pfam" id="PF08666"/>
    </source>
</evidence>
<dbReference type="InterPro" id="IPR031571">
    <property type="entry name" value="RcpC_dom"/>
</dbReference>
<keyword evidence="5" id="KW-1185">Reference proteome</keyword>
<dbReference type="Pfam" id="PF16976">
    <property type="entry name" value="RcpC"/>
    <property type="match status" value="1"/>
</dbReference>
<evidence type="ECO:0000256" key="1">
    <source>
        <dbReference type="SAM" id="MobiDB-lite"/>
    </source>
</evidence>
<reference evidence="4 5" key="1">
    <citation type="submission" date="2021-01" db="EMBL/GenBank/DDBJ databases">
        <title>Genomic Encyclopedia of Type Strains, Phase IV (KMG-IV): sequencing the most valuable type-strain genomes for metagenomic binning, comparative biology and taxonomic classification.</title>
        <authorList>
            <person name="Goeker M."/>
        </authorList>
    </citation>
    <scope>NUCLEOTIDE SEQUENCE [LARGE SCALE GENOMIC DNA]</scope>
    <source>
        <strain evidence="4 5">DSM 24436</strain>
    </source>
</reference>
<protein>
    <submittedName>
        <fullName evidence="4">Pilus assembly protein CpaB</fullName>
    </submittedName>
</protein>
<organism evidence="4 5">
    <name type="scientific">Fusibacter tunisiensis</name>
    <dbReference type="NCBI Taxonomy" id="1008308"/>
    <lineage>
        <taxon>Bacteria</taxon>
        <taxon>Bacillati</taxon>
        <taxon>Bacillota</taxon>
        <taxon>Clostridia</taxon>
        <taxon>Eubacteriales</taxon>
        <taxon>Eubacteriales Family XII. Incertae Sedis</taxon>
        <taxon>Fusibacter</taxon>
    </lineage>
</organism>
<feature type="region of interest" description="Disordered" evidence="1">
    <location>
        <begin position="244"/>
        <end position="282"/>
    </location>
</feature>
<feature type="domain" description="Flp pilus assembly protein RcpC/CpaB" evidence="3">
    <location>
        <begin position="117"/>
        <end position="220"/>
    </location>
</feature>
<dbReference type="RefSeq" id="WP_204665341.1">
    <property type="nucleotide sequence ID" value="NZ_JAFBDT010000037.1"/>
</dbReference>
<accession>A0ABS2MU87</accession>
<dbReference type="CDD" id="cd11614">
    <property type="entry name" value="SAF_CpaB_FlgA_like"/>
    <property type="match status" value="1"/>
</dbReference>
<comment type="caution">
    <text evidence="4">The sequence shown here is derived from an EMBL/GenBank/DDBJ whole genome shotgun (WGS) entry which is preliminary data.</text>
</comment>
<dbReference type="InterPro" id="IPR013974">
    <property type="entry name" value="SAF"/>
</dbReference>
<gene>
    <name evidence="4" type="ORF">JOC49_002488</name>
</gene>
<evidence type="ECO:0000313" key="4">
    <source>
        <dbReference type="EMBL" id="MBM7562915.1"/>
    </source>
</evidence>
<feature type="domain" description="SAF" evidence="2">
    <location>
        <begin position="40"/>
        <end position="98"/>
    </location>
</feature>
<feature type="compositionally biased region" description="Basic and acidic residues" evidence="1">
    <location>
        <begin position="244"/>
        <end position="255"/>
    </location>
</feature>
<sequence length="282" mass="31318">MKKLLRYRTVLGIASIVLSLIICFGLTPLFNQAISEKVSVVRVTESIQKGDLITSKMIETVEIGGYNLPDTVLRQEENIVGKYALTELHAGDYVLNSKISSNPLINYEYLTDFDGSDRAISVSIKSFAAGLSGKLVQGDIVTIMASDFGDMRETVSPLELQYVEVLAVTAGTGLDTDEYEMDQEAIEKEKELPATLTLKVNDKQAKLLAEMEAKGKIHAVFVYRGSKENADKFLNEQDLILTERENPEQVERNETDVINQDEIQGSSQEVEEEVEVNASEEQ</sequence>
<evidence type="ECO:0000259" key="3">
    <source>
        <dbReference type="Pfam" id="PF16976"/>
    </source>
</evidence>
<evidence type="ECO:0000313" key="5">
    <source>
        <dbReference type="Proteomes" id="UP000767854"/>
    </source>
</evidence>
<dbReference type="Pfam" id="PF08666">
    <property type="entry name" value="SAF"/>
    <property type="match status" value="1"/>
</dbReference>